<protein>
    <submittedName>
        <fullName evidence="1">Uncharacterized protein</fullName>
    </submittedName>
</protein>
<name>A0A0E3FA42_9CAUD</name>
<dbReference type="GeneID" id="24171270"/>
<reference evidence="1 2" key="1">
    <citation type="submission" date="2013-12" db="EMBL/GenBank/DDBJ databases">
        <title>Ecological redundancy of diverse viral populations within a natural community.</title>
        <authorList>
            <person name="Gregory A.C."/>
            <person name="LaButti K."/>
            <person name="Copeland A."/>
            <person name="Woyke T."/>
            <person name="Sullivan M.B."/>
        </authorList>
    </citation>
    <scope>NUCLEOTIDE SEQUENCE [LARGE SCALE GENOMIC DNA]</scope>
    <source>
        <strain evidence="1">Syn7803US103</strain>
    </source>
</reference>
<evidence type="ECO:0000313" key="2">
    <source>
        <dbReference type="Proteomes" id="UP000033008"/>
    </source>
</evidence>
<proteinExistence type="predicted"/>
<dbReference type="RefSeq" id="YP_009134074.1">
    <property type="nucleotide sequence ID" value="NC_026926.1"/>
</dbReference>
<dbReference type="Proteomes" id="UP000033008">
    <property type="component" value="Segment"/>
</dbReference>
<dbReference type="EMBL" id="KJ019069">
    <property type="protein sequence ID" value="AIX23987.1"/>
    <property type="molecule type" value="Genomic_DNA"/>
</dbReference>
<organism evidence="1 2">
    <name type="scientific">Synechococcus phage ACG-2014j</name>
    <dbReference type="NCBI Taxonomy" id="1493514"/>
    <lineage>
        <taxon>Viruses</taxon>
        <taxon>Duplodnaviria</taxon>
        <taxon>Heunggongvirae</taxon>
        <taxon>Uroviricota</taxon>
        <taxon>Caudoviricetes</taxon>
        <taxon>Pantevenvirales</taxon>
        <taxon>Kyanoviridae</taxon>
        <taxon>Potamoivirus</taxon>
        <taxon>Potamoivirus tusconj</taxon>
    </lineage>
</organism>
<gene>
    <name evidence="1" type="ORF">Syn7803US103_92</name>
</gene>
<accession>A0A0E3FA42</accession>
<sequence length="95" mass="11638">MDKFPRKRSEFRIWIDQRNKEVQNYFANRKLNYPEIGEQLDAIWHDIDDGILPGKEGKFYKLLEQNKKRYKSPDWNVEEFVAYDFSKETFIEDLD</sequence>
<evidence type="ECO:0000313" key="1">
    <source>
        <dbReference type="EMBL" id="AIX23987.1"/>
    </source>
</evidence>
<dbReference type="KEGG" id="vg:24171270"/>
<dbReference type="OrthoDB" id="23687at10239"/>